<organism evidence="13 14">
    <name type="scientific">Ilumatobacter coccineus</name>
    <dbReference type="NCBI Taxonomy" id="467094"/>
    <lineage>
        <taxon>Bacteria</taxon>
        <taxon>Bacillati</taxon>
        <taxon>Actinomycetota</taxon>
        <taxon>Acidimicrobiia</taxon>
        <taxon>Acidimicrobiales</taxon>
        <taxon>Ilumatobacteraceae</taxon>
        <taxon>Ilumatobacter</taxon>
    </lineage>
</organism>
<evidence type="ECO:0000256" key="6">
    <source>
        <dbReference type="ARBA" id="ARBA00022801"/>
    </source>
</evidence>
<evidence type="ECO:0000256" key="9">
    <source>
        <dbReference type="ARBA" id="ARBA00023049"/>
    </source>
</evidence>
<dbReference type="EMBL" id="PDSL01000084">
    <property type="protein sequence ID" value="PIE31397.1"/>
    <property type="molecule type" value="Genomic_DNA"/>
</dbReference>
<keyword evidence="6" id="KW-0378">Hydrolase</keyword>
<proteinExistence type="inferred from homology"/>
<evidence type="ECO:0000256" key="2">
    <source>
        <dbReference type="ARBA" id="ARBA00004141"/>
    </source>
</evidence>
<dbReference type="Proteomes" id="UP000230914">
    <property type="component" value="Unassembled WGS sequence"/>
</dbReference>
<feature type="transmembrane region" description="Helical" evidence="11">
    <location>
        <begin position="395"/>
        <end position="416"/>
    </location>
</feature>
<dbReference type="PANTHER" id="PTHR42837:SF2">
    <property type="entry name" value="MEMBRANE METALLOPROTEASE ARASP2, CHLOROPLASTIC-RELATED"/>
    <property type="match status" value="1"/>
</dbReference>
<evidence type="ECO:0000256" key="7">
    <source>
        <dbReference type="ARBA" id="ARBA00022833"/>
    </source>
</evidence>
<keyword evidence="10 11" id="KW-0472">Membrane</keyword>
<accession>A0A2G6K6T3</accession>
<evidence type="ECO:0000256" key="10">
    <source>
        <dbReference type="ARBA" id="ARBA00023136"/>
    </source>
</evidence>
<evidence type="ECO:0000256" key="3">
    <source>
        <dbReference type="ARBA" id="ARBA00007931"/>
    </source>
</evidence>
<dbReference type="InterPro" id="IPR041489">
    <property type="entry name" value="PDZ_6"/>
</dbReference>
<dbReference type="InterPro" id="IPR036034">
    <property type="entry name" value="PDZ_sf"/>
</dbReference>
<dbReference type="Pfam" id="PF02163">
    <property type="entry name" value="Peptidase_M50"/>
    <property type="match status" value="1"/>
</dbReference>
<evidence type="ECO:0000256" key="4">
    <source>
        <dbReference type="ARBA" id="ARBA00022670"/>
    </source>
</evidence>
<dbReference type="Pfam" id="PF17820">
    <property type="entry name" value="PDZ_6"/>
    <property type="match status" value="1"/>
</dbReference>
<feature type="domain" description="PDZ" evidence="12">
    <location>
        <begin position="181"/>
        <end position="239"/>
    </location>
</feature>
<dbReference type="PROSITE" id="PS50106">
    <property type="entry name" value="PDZ"/>
    <property type="match status" value="1"/>
</dbReference>
<keyword evidence="9" id="KW-0482">Metalloprotease</keyword>
<comment type="similarity">
    <text evidence="3">Belongs to the peptidase M50B family.</text>
</comment>
<comment type="subcellular location">
    <subcellularLocation>
        <location evidence="2">Membrane</location>
        <topology evidence="2">Multi-pass membrane protein</topology>
    </subcellularLocation>
</comment>
<dbReference type="SMART" id="SM00228">
    <property type="entry name" value="PDZ"/>
    <property type="match status" value="1"/>
</dbReference>
<dbReference type="InterPro" id="IPR008915">
    <property type="entry name" value="Peptidase_M50"/>
</dbReference>
<comment type="cofactor">
    <cofactor evidence="1">
        <name>Zn(2+)</name>
        <dbReference type="ChEBI" id="CHEBI:29105"/>
    </cofactor>
</comment>
<evidence type="ECO:0000256" key="11">
    <source>
        <dbReference type="SAM" id="Phobius"/>
    </source>
</evidence>
<dbReference type="CDD" id="cd06163">
    <property type="entry name" value="S2P-M50_PDZ_RseP-like"/>
    <property type="match status" value="1"/>
</dbReference>
<comment type="caution">
    <text evidence="13">The sequence shown here is derived from an EMBL/GenBank/DDBJ whole genome shotgun (WGS) entry which is preliminary data.</text>
</comment>
<keyword evidence="7" id="KW-0862">Zinc</keyword>
<evidence type="ECO:0000256" key="8">
    <source>
        <dbReference type="ARBA" id="ARBA00022989"/>
    </source>
</evidence>
<dbReference type="InterPro" id="IPR001478">
    <property type="entry name" value="PDZ"/>
</dbReference>
<keyword evidence="4" id="KW-0645">Protease</keyword>
<protein>
    <recommendedName>
        <fullName evidence="12">PDZ domain-containing protein</fullName>
    </recommendedName>
</protein>
<evidence type="ECO:0000256" key="5">
    <source>
        <dbReference type="ARBA" id="ARBA00022692"/>
    </source>
</evidence>
<dbReference type="InterPro" id="IPR004387">
    <property type="entry name" value="Pept_M50_Zn"/>
</dbReference>
<dbReference type="AlphaFoldDB" id="A0A2G6K6T3"/>
<evidence type="ECO:0000259" key="12">
    <source>
        <dbReference type="PROSITE" id="PS50106"/>
    </source>
</evidence>
<reference evidence="13 14" key="1">
    <citation type="submission" date="2017-10" db="EMBL/GenBank/DDBJ databases">
        <title>Novel microbial diversity and functional potential in the marine mammal oral microbiome.</title>
        <authorList>
            <person name="Dudek N.K."/>
            <person name="Sun C.L."/>
            <person name="Burstein D."/>
            <person name="Kantor R.S."/>
            <person name="Aliaga Goltsman D.S."/>
            <person name="Bik E.M."/>
            <person name="Thomas B.C."/>
            <person name="Banfield J.F."/>
            <person name="Relman D.A."/>
        </authorList>
    </citation>
    <scope>NUCLEOTIDE SEQUENCE [LARGE SCALE GENOMIC DNA]</scope>
    <source>
        <strain evidence="13">DOLJORAL78_61_10</strain>
    </source>
</reference>
<feature type="transmembrane region" description="Helical" evidence="11">
    <location>
        <begin position="39"/>
        <end position="69"/>
    </location>
</feature>
<evidence type="ECO:0000313" key="13">
    <source>
        <dbReference type="EMBL" id="PIE31397.1"/>
    </source>
</evidence>
<dbReference type="GO" id="GO:0006508">
    <property type="term" value="P:proteolysis"/>
    <property type="evidence" value="ECO:0007669"/>
    <property type="project" value="UniProtKB-KW"/>
</dbReference>
<gene>
    <name evidence="13" type="ORF">CSA55_05830</name>
</gene>
<feature type="transmembrane region" description="Helical" evidence="11">
    <location>
        <begin position="345"/>
        <end position="374"/>
    </location>
</feature>
<dbReference type="PANTHER" id="PTHR42837">
    <property type="entry name" value="REGULATOR OF SIGMA-E PROTEASE RSEP"/>
    <property type="match status" value="1"/>
</dbReference>
<dbReference type="SUPFAM" id="SSF50156">
    <property type="entry name" value="PDZ domain-like"/>
    <property type="match status" value="1"/>
</dbReference>
<dbReference type="Gene3D" id="2.30.42.10">
    <property type="match status" value="1"/>
</dbReference>
<keyword evidence="5 11" id="KW-0812">Transmembrane</keyword>
<dbReference type="GO" id="GO:0004222">
    <property type="term" value="F:metalloendopeptidase activity"/>
    <property type="evidence" value="ECO:0007669"/>
    <property type="project" value="InterPro"/>
</dbReference>
<feature type="transmembrane region" description="Helical" evidence="11">
    <location>
        <begin position="147"/>
        <end position="171"/>
    </location>
</feature>
<sequence>MKSSSSSSSDRRGRFVREIAAGGAVSEARPEPGGNPLGLIAIIALFALLGLGSRWWLIFAIGLLISIVLHELGHFMTARWTGMKVTQFFVGFGPRVWSMHRGETEYGVRALPFGAFVRIIGMNNLDELDDPGDEPFTYRAQTYPRRLLVITAGSLMHLIVAVLLLSVVYTVDGQVVADQPGVYLQAVEPSGPAAQAGLVSGDVVISIDGVEINEFDELGATVRAHAPSDVLSFDLRRGGTDLTAKVTVAANEQPWSPLYGEPYIGVQLGFDRIDHSPPSAVAHAVIDLGPLSWDMAKGVVKVLNPVNIVSHLVGANDDLTTRPTTLVGVTGISDDVGESQGMMGIFYLLAILNVFVGIFNMLPLLPLDGGHALIATYERVRERGGQRYHADVAKAMPIAMAVMMILALLFIAGLYLDLTSPL</sequence>
<evidence type="ECO:0000313" key="14">
    <source>
        <dbReference type="Proteomes" id="UP000230914"/>
    </source>
</evidence>
<name>A0A2G6K6T3_9ACTN</name>
<keyword evidence="8 11" id="KW-1133">Transmembrane helix</keyword>
<dbReference type="GO" id="GO:0016020">
    <property type="term" value="C:membrane"/>
    <property type="evidence" value="ECO:0007669"/>
    <property type="project" value="UniProtKB-SubCell"/>
</dbReference>
<evidence type="ECO:0000256" key="1">
    <source>
        <dbReference type="ARBA" id="ARBA00001947"/>
    </source>
</evidence>